<evidence type="ECO:0000313" key="3">
    <source>
        <dbReference type="Proteomes" id="UP000283509"/>
    </source>
</evidence>
<accession>A0A3R7LZ13</accession>
<reference evidence="2 3" key="2">
    <citation type="submission" date="2019-01" db="EMBL/GenBank/DDBJ databases">
        <title>The decoding of complex shrimp genome reveals the adaptation for benthos swimmer, frequently molting mechanism and breeding impact on genome.</title>
        <authorList>
            <person name="Sun Y."/>
            <person name="Gao Y."/>
            <person name="Yu Y."/>
        </authorList>
    </citation>
    <scope>NUCLEOTIDE SEQUENCE [LARGE SCALE GENOMIC DNA]</scope>
    <source>
        <tissue evidence="2">Muscle</tissue>
    </source>
</reference>
<sequence>MATQAITRSRRALYCHHYIRDKSFRKQHETTPKQTLTDGTRGLNSQSPTLYIPILRVISHCLIILLLLYTPPSQERLSLLPRPDPHPASLARAPYQSALIRSTADITRDLVCKVSPESFPTPPQASPSLPPQILALSTHCPLSPPKSLPLTLSPPYLPYPPTAHSPLSLAPPPSLLLPPSLPLPSSAPADPGHRRDLHVHSIVTLHHSAADLPPITLLLSLNGTKPDQSARLTLLHSLPFPLSSRIFTFLCPVTLPRLSGLASFFPFAVTFSFSFCFSFVTTLLSSLNSFLSLITSPFTSFFSLVILLLFSSLIFLPLATILPFSLLLSPLSILTFSLSCVTTPFSLSPLSFRVSSRVTLPLFPSFPRLPPLSPRIGHST</sequence>
<keyword evidence="3" id="KW-1185">Reference proteome</keyword>
<protein>
    <submittedName>
        <fullName evidence="2">Uncharacterized protein</fullName>
    </submittedName>
</protein>
<comment type="caution">
    <text evidence="2">The sequence shown here is derived from an EMBL/GenBank/DDBJ whole genome shotgun (WGS) entry which is preliminary data.</text>
</comment>
<dbReference type="EMBL" id="QCYY01002671">
    <property type="protein sequence ID" value="ROT68401.1"/>
    <property type="molecule type" value="Genomic_DNA"/>
</dbReference>
<evidence type="ECO:0000256" key="1">
    <source>
        <dbReference type="SAM" id="Phobius"/>
    </source>
</evidence>
<organism evidence="2 3">
    <name type="scientific">Penaeus vannamei</name>
    <name type="common">Whiteleg shrimp</name>
    <name type="synonym">Litopenaeus vannamei</name>
    <dbReference type="NCBI Taxonomy" id="6689"/>
    <lineage>
        <taxon>Eukaryota</taxon>
        <taxon>Metazoa</taxon>
        <taxon>Ecdysozoa</taxon>
        <taxon>Arthropoda</taxon>
        <taxon>Crustacea</taxon>
        <taxon>Multicrustacea</taxon>
        <taxon>Malacostraca</taxon>
        <taxon>Eumalacostraca</taxon>
        <taxon>Eucarida</taxon>
        <taxon>Decapoda</taxon>
        <taxon>Dendrobranchiata</taxon>
        <taxon>Penaeoidea</taxon>
        <taxon>Penaeidae</taxon>
        <taxon>Penaeus</taxon>
    </lineage>
</organism>
<gene>
    <name evidence="2" type="ORF">C7M84_013449</name>
</gene>
<feature type="transmembrane region" description="Helical" evidence="1">
    <location>
        <begin position="327"/>
        <end position="347"/>
    </location>
</feature>
<name>A0A3R7LZ13_PENVA</name>
<keyword evidence="1" id="KW-1133">Transmembrane helix</keyword>
<proteinExistence type="predicted"/>
<keyword evidence="1" id="KW-0472">Membrane</keyword>
<evidence type="ECO:0000313" key="2">
    <source>
        <dbReference type="EMBL" id="ROT68401.1"/>
    </source>
</evidence>
<dbReference type="AlphaFoldDB" id="A0A3R7LZ13"/>
<keyword evidence="1" id="KW-0812">Transmembrane</keyword>
<feature type="transmembrane region" description="Helical" evidence="1">
    <location>
        <begin position="50"/>
        <end position="69"/>
    </location>
</feature>
<feature type="transmembrane region" description="Helical" evidence="1">
    <location>
        <begin position="301"/>
        <end position="321"/>
    </location>
</feature>
<feature type="transmembrane region" description="Helical" evidence="1">
    <location>
        <begin position="271"/>
        <end position="294"/>
    </location>
</feature>
<reference evidence="2 3" key="1">
    <citation type="submission" date="2018-04" db="EMBL/GenBank/DDBJ databases">
        <authorList>
            <person name="Zhang X."/>
            <person name="Yuan J."/>
            <person name="Li F."/>
            <person name="Xiang J."/>
        </authorList>
    </citation>
    <scope>NUCLEOTIDE SEQUENCE [LARGE SCALE GENOMIC DNA]</scope>
    <source>
        <tissue evidence="2">Muscle</tissue>
    </source>
</reference>
<dbReference type="Proteomes" id="UP000283509">
    <property type="component" value="Unassembled WGS sequence"/>
</dbReference>